<gene>
    <name evidence="1" type="ORF">GA0061103_5881</name>
</gene>
<sequence length="68" mass="7499">MIDRYSKFVLTVIAIGLVLNIFKNDVRPSHAEQLSCGSSIQPCFISLGDQTLSVRIVDKVSVFQTTTP</sequence>
<dbReference type="Proteomes" id="UP000199101">
    <property type="component" value="Unassembled WGS sequence"/>
</dbReference>
<dbReference type="EMBL" id="FMAG01000006">
    <property type="protein sequence ID" value="SCB41620.1"/>
    <property type="molecule type" value="Genomic_DNA"/>
</dbReference>
<dbReference type="AlphaFoldDB" id="A0A1C3WNS9"/>
<organism evidence="1 2">
    <name type="scientific">Rhizobium multihospitium</name>
    <dbReference type="NCBI Taxonomy" id="410764"/>
    <lineage>
        <taxon>Bacteria</taxon>
        <taxon>Pseudomonadati</taxon>
        <taxon>Pseudomonadota</taxon>
        <taxon>Alphaproteobacteria</taxon>
        <taxon>Hyphomicrobiales</taxon>
        <taxon>Rhizobiaceae</taxon>
        <taxon>Rhizobium/Agrobacterium group</taxon>
        <taxon>Rhizobium</taxon>
    </lineage>
</organism>
<keyword evidence="2" id="KW-1185">Reference proteome</keyword>
<evidence type="ECO:0000313" key="1">
    <source>
        <dbReference type="EMBL" id="SCB41620.1"/>
    </source>
</evidence>
<accession>A0A1C3WNS9</accession>
<proteinExistence type="predicted"/>
<name>A0A1C3WNS9_9HYPH</name>
<reference evidence="2" key="1">
    <citation type="submission" date="2016-08" db="EMBL/GenBank/DDBJ databases">
        <authorList>
            <person name="Varghese N."/>
            <person name="Submissions Spin"/>
        </authorList>
    </citation>
    <scope>NUCLEOTIDE SEQUENCE [LARGE SCALE GENOMIC DNA]</scope>
    <source>
        <strain evidence="2">HAMBI 2975</strain>
    </source>
</reference>
<protein>
    <submittedName>
        <fullName evidence="1">Uncharacterized protein</fullName>
    </submittedName>
</protein>
<evidence type="ECO:0000313" key="2">
    <source>
        <dbReference type="Proteomes" id="UP000199101"/>
    </source>
</evidence>